<reference evidence="1 2" key="1">
    <citation type="submission" date="2019-03" db="EMBL/GenBank/DDBJ databases">
        <title>Single cell metagenomics reveals metabolic interactions within the superorganism composed of flagellate Streblomastix strix and complex community of Bacteroidetes bacteria on its surface.</title>
        <authorList>
            <person name="Treitli S.C."/>
            <person name="Kolisko M."/>
            <person name="Husnik F."/>
            <person name="Keeling P."/>
            <person name="Hampl V."/>
        </authorList>
    </citation>
    <scope>NUCLEOTIDE SEQUENCE [LARGE SCALE GENOMIC DNA]</scope>
    <source>
        <strain evidence="1">St1</strain>
    </source>
</reference>
<evidence type="ECO:0000313" key="1">
    <source>
        <dbReference type="EMBL" id="KAA6300374.1"/>
    </source>
</evidence>
<keyword evidence="1" id="KW-0675">Receptor</keyword>
<dbReference type="Pfam" id="PF13715">
    <property type="entry name" value="CarbopepD_reg_2"/>
    <property type="match status" value="1"/>
</dbReference>
<proteinExistence type="predicted"/>
<comment type="caution">
    <text evidence="1">The sequence shown here is derived from an EMBL/GenBank/DDBJ whole genome shotgun (WGS) entry which is preliminary data.</text>
</comment>
<name>A0A5M8NXM7_9BACT</name>
<dbReference type="AlphaFoldDB" id="A0A5M8NXM7"/>
<dbReference type="Gene3D" id="2.60.40.1120">
    <property type="entry name" value="Carboxypeptidase-like, regulatory domain"/>
    <property type="match status" value="1"/>
</dbReference>
<feature type="non-terminal residue" evidence="1">
    <location>
        <position position="123"/>
    </location>
</feature>
<protein>
    <submittedName>
        <fullName evidence="1">TonB-dependent receptor SusC</fullName>
    </submittedName>
</protein>
<accession>A0A5M8NXM7</accession>
<sequence>MAKILKFIHYHAYFLYVIVLIILPSTAFAQKAIEITGSVVDERTNQSIIGSSVIVANTTTGAITDTEGKFVVRTKELPVTLLVSFVGYATSVIEVYESSEPITIFLHENIGYLNEIVVVGYGT</sequence>
<gene>
    <name evidence="1" type="ORF">EZS26_003481</name>
</gene>
<dbReference type="InterPro" id="IPR008969">
    <property type="entry name" value="CarboxyPept-like_regulatory"/>
</dbReference>
<dbReference type="EMBL" id="SNRX01000091">
    <property type="protein sequence ID" value="KAA6300374.1"/>
    <property type="molecule type" value="Genomic_DNA"/>
</dbReference>
<evidence type="ECO:0000313" key="2">
    <source>
        <dbReference type="Proteomes" id="UP000324575"/>
    </source>
</evidence>
<organism evidence="1 2">
    <name type="scientific">Candidatus Ordinivivax streblomastigis</name>
    <dbReference type="NCBI Taxonomy" id="2540710"/>
    <lineage>
        <taxon>Bacteria</taxon>
        <taxon>Pseudomonadati</taxon>
        <taxon>Bacteroidota</taxon>
        <taxon>Bacteroidia</taxon>
        <taxon>Bacteroidales</taxon>
        <taxon>Candidatus Ordinivivax</taxon>
    </lineage>
</organism>
<dbReference type="SUPFAM" id="SSF49464">
    <property type="entry name" value="Carboxypeptidase regulatory domain-like"/>
    <property type="match status" value="1"/>
</dbReference>
<dbReference type="Proteomes" id="UP000324575">
    <property type="component" value="Unassembled WGS sequence"/>
</dbReference>